<dbReference type="EC" id="2.7.13.3" evidence="2"/>
<organism evidence="8 9">
    <name type="scientific">Stigmatella aurantiaca</name>
    <dbReference type="NCBI Taxonomy" id="41"/>
    <lineage>
        <taxon>Bacteria</taxon>
        <taxon>Pseudomonadati</taxon>
        <taxon>Myxococcota</taxon>
        <taxon>Myxococcia</taxon>
        <taxon>Myxococcales</taxon>
        <taxon>Cystobacterineae</taxon>
        <taxon>Archangiaceae</taxon>
        <taxon>Stigmatella</taxon>
    </lineage>
</organism>
<comment type="catalytic activity">
    <reaction evidence="1">
        <text>ATP + protein L-histidine = ADP + protein N-phospho-L-histidine.</text>
        <dbReference type="EC" id="2.7.13.3"/>
    </reaction>
</comment>
<dbReference type="Gene3D" id="1.10.287.130">
    <property type="match status" value="1"/>
</dbReference>
<dbReference type="InterPro" id="IPR004358">
    <property type="entry name" value="Sig_transdc_His_kin-like_C"/>
</dbReference>
<dbReference type="InterPro" id="IPR001789">
    <property type="entry name" value="Sig_transdc_resp-reg_receiver"/>
</dbReference>
<feature type="domain" description="Histidine kinase" evidence="6">
    <location>
        <begin position="206"/>
        <end position="426"/>
    </location>
</feature>
<evidence type="ECO:0000256" key="3">
    <source>
        <dbReference type="ARBA" id="ARBA00022553"/>
    </source>
</evidence>
<dbReference type="SMART" id="SM00388">
    <property type="entry name" value="HisKA"/>
    <property type="match status" value="1"/>
</dbReference>
<dbReference type="PANTHER" id="PTHR43065:SF42">
    <property type="entry name" value="TWO-COMPONENT SENSOR PPRA"/>
    <property type="match status" value="1"/>
</dbReference>
<dbReference type="InterPro" id="IPR005467">
    <property type="entry name" value="His_kinase_dom"/>
</dbReference>
<gene>
    <name evidence="8" type="ORF">SAMN05444354_109170</name>
</gene>
<dbReference type="SUPFAM" id="SSF52172">
    <property type="entry name" value="CheY-like"/>
    <property type="match status" value="1"/>
</dbReference>
<evidence type="ECO:0000256" key="2">
    <source>
        <dbReference type="ARBA" id="ARBA00012438"/>
    </source>
</evidence>
<keyword evidence="9" id="KW-1185">Reference proteome</keyword>
<evidence type="ECO:0000256" key="1">
    <source>
        <dbReference type="ARBA" id="ARBA00000085"/>
    </source>
</evidence>
<evidence type="ECO:0000313" key="9">
    <source>
        <dbReference type="Proteomes" id="UP000182719"/>
    </source>
</evidence>
<evidence type="ECO:0000256" key="4">
    <source>
        <dbReference type="PROSITE-ProRule" id="PRU00169"/>
    </source>
</evidence>
<dbReference type="PANTHER" id="PTHR43065">
    <property type="entry name" value="SENSOR HISTIDINE KINASE"/>
    <property type="match status" value="1"/>
</dbReference>
<dbReference type="Pfam" id="PF02518">
    <property type="entry name" value="HATPase_c"/>
    <property type="match status" value="1"/>
</dbReference>
<reference evidence="9" key="1">
    <citation type="submission" date="2016-10" db="EMBL/GenBank/DDBJ databases">
        <authorList>
            <person name="Varghese N."/>
            <person name="Submissions S."/>
        </authorList>
    </citation>
    <scope>NUCLEOTIDE SEQUENCE [LARGE SCALE GENOMIC DNA]</scope>
    <source>
        <strain evidence="9">DSM 17044</strain>
    </source>
</reference>
<dbReference type="InterPro" id="IPR036890">
    <property type="entry name" value="HATPase_C_sf"/>
</dbReference>
<feature type="domain" description="Response regulatory" evidence="7">
    <location>
        <begin position="10"/>
        <end position="157"/>
    </location>
</feature>
<dbReference type="InterPro" id="IPR003594">
    <property type="entry name" value="HATPase_dom"/>
</dbReference>
<dbReference type="InterPro" id="IPR011006">
    <property type="entry name" value="CheY-like_superfamily"/>
</dbReference>
<dbReference type="SUPFAM" id="SSF55874">
    <property type="entry name" value="ATPase domain of HSP90 chaperone/DNA topoisomerase II/histidine kinase"/>
    <property type="match status" value="1"/>
</dbReference>
<dbReference type="InterPro" id="IPR036097">
    <property type="entry name" value="HisK_dim/P_sf"/>
</dbReference>
<dbReference type="AlphaFoldDB" id="A0A1H7TUC9"/>
<evidence type="ECO:0000313" key="8">
    <source>
        <dbReference type="EMBL" id="SEL88341.1"/>
    </source>
</evidence>
<feature type="modified residue" description="4-aspartylphosphate" evidence="4">
    <location>
        <position position="88"/>
    </location>
</feature>
<dbReference type="SUPFAM" id="SSF47384">
    <property type="entry name" value="Homodimeric domain of signal transducing histidine kinase"/>
    <property type="match status" value="1"/>
</dbReference>
<dbReference type="Pfam" id="PF00512">
    <property type="entry name" value="HisKA"/>
    <property type="match status" value="1"/>
</dbReference>
<evidence type="ECO:0000256" key="5">
    <source>
        <dbReference type="SAM" id="Coils"/>
    </source>
</evidence>
<sequence>MSTSASTNRRILVIDDNRTIHEDFRKILCPPSEDGSLNAMETELFGADERPTPLPGFEVDTATQGEEGIRMARAAREQHRPYAVAFVDIRMPPGIDGVETTYRLWAEDNDLQVVICSAYADYSWEEMMQRLGLSQRLLILRKPFDGIEVRQLAYSLTEKWELLLRSRLRMEDLARAIEERTRQLEAANTRLAQAQRLEALGRLSAGLAHEINNPLSFILANLGHLRSTLETDPAQLQQAEVQELREACDESLEGAERIRRIIQNIKLFSRLDQAPRTQVDLHEVLEQALAEVRELLEPGTRLVRELETVPMVSASETGLQQVFFGLLVNAAYALKDAGPEPVLRVATRLQEDGRVVVEVQDNGQGIAPEHLSRIFEPFFTTKRVGKSAGLGLSVCYGIVAGLGGDITVESTLGQGTTFRVQLPRGLGDFELSPDSRGTGH</sequence>
<accession>A0A1H7TUC9</accession>
<dbReference type="PROSITE" id="PS50110">
    <property type="entry name" value="RESPONSE_REGULATORY"/>
    <property type="match status" value="1"/>
</dbReference>
<dbReference type="Proteomes" id="UP000182719">
    <property type="component" value="Unassembled WGS sequence"/>
</dbReference>
<dbReference type="SMART" id="SM00387">
    <property type="entry name" value="HATPase_c"/>
    <property type="match status" value="1"/>
</dbReference>
<dbReference type="PROSITE" id="PS50109">
    <property type="entry name" value="HIS_KIN"/>
    <property type="match status" value="1"/>
</dbReference>
<evidence type="ECO:0000259" key="7">
    <source>
        <dbReference type="PROSITE" id="PS50110"/>
    </source>
</evidence>
<dbReference type="InterPro" id="IPR003661">
    <property type="entry name" value="HisK_dim/P_dom"/>
</dbReference>
<dbReference type="Pfam" id="PF00072">
    <property type="entry name" value="Response_reg"/>
    <property type="match status" value="1"/>
</dbReference>
<keyword evidence="3 4" id="KW-0597">Phosphoprotein</keyword>
<dbReference type="GO" id="GO:0000155">
    <property type="term" value="F:phosphorelay sensor kinase activity"/>
    <property type="evidence" value="ECO:0007669"/>
    <property type="project" value="InterPro"/>
</dbReference>
<keyword evidence="5" id="KW-0175">Coiled coil</keyword>
<dbReference type="CDD" id="cd00082">
    <property type="entry name" value="HisKA"/>
    <property type="match status" value="1"/>
</dbReference>
<name>A0A1H7TUC9_STIAU</name>
<dbReference type="RefSeq" id="WP_075007854.1">
    <property type="nucleotide sequence ID" value="NZ_FOAP01000009.1"/>
</dbReference>
<feature type="coiled-coil region" evidence="5">
    <location>
        <begin position="170"/>
        <end position="197"/>
    </location>
</feature>
<dbReference type="PRINTS" id="PR00344">
    <property type="entry name" value="BCTRLSENSOR"/>
</dbReference>
<dbReference type="Gene3D" id="3.30.565.10">
    <property type="entry name" value="Histidine kinase-like ATPase, C-terminal domain"/>
    <property type="match status" value="1"/>
</dbReference>
<dbReference type="Gene3D" id="3.40.50.2300">
    <property type="match status" value="1"/>
</dbReference>
<dbReference type="EMBL" id="FOAP01000009">
    <property type="protein sequence ID" value="SEL88341.1"/>
    <property type="molecule type" value="Genomic_DNA"/>
</dbReference>
<dbReference type="OrthoDB" id="9813024at2"/>
<evidence type="ECO:0000259" key="6">
    <source>
        <dbReference type="PROSITE" id="PS50109"/>
    </source>
</evidence>
<proteinExistence type="predicted"/>
<protein>
    <recommendedName>
        <fullName evidence="2">histidine kinase</fullName>
        <ecNumber evidence="2">2.7.13.3</ecNumber>
    </recommendedName>
</protein>